<evidence type="ECO:0000256" key="3">
    <source>
        <dbReference type="ARBA" id="ARBA00012483"/>
    </source>
</evidence>
<evidence type="ECO:0000256" key="2">
    <source>
        <dbReference type="ARBA" id="ARBA00004906"/>
    </source>
</evidence>
<dbReference type="EC" id="2.3.2.27" evidence="3"/>
<evidence type="ECO:0000256" key="4">
    <source>
        <dbReference type="ARBA" id="ARBA00022679"/>
    </source>
</evidence>
<keyword evidence="6 13" id="KW-0863">Zinc-finger</keyword>
<keyword evidence="7" id="KW-0833">Ubl conjugation pathway</keyword>
<evidence type="ECO:0000256" key="13">
    <source>
        <dbReference type="PROSITE-ProRule" id="PRU00175"/>
    </source>
</evidence>
<proteinExistence type="inferred from homology"/>
<feature type="compositionally biased region" description="Basic and acidic residues" evidence="14">
    <location>
        <begin position="135"/>
        <end position="153"/>
    </location>
</feature>
<dbReference type="CDD" id="cd16669">
    <property type="entry name" value="RING-H2_RNF181"/>
    <property type="match status" value="1"/>
</dbReference>
<evidence type="ECO:0000256" key="14">
    <source>
        <dbReference type="SAM" id="MobiDB-lite"/>
    </source>
</evidence>
<comment type="catalytic activity">
    <reaction evidence="1">
        <text>S-ubiquitinyl-[E2 ubiquitin-conjugating enzyme]-L-cysteine + [acceptor protein]-L-lysine = [E2 ubiquitin-conjugating enzyme]-L-cysteine + N(6)-ubiquitinyl-[acceptor protein]-L-lysine.</text>
        <dbReference type="EC" id="2.3.2.27"/>
    </reaction>
</comment>
<evidence type="ECO:0000256" key="10">
    <source>
        <dbReference type="ARBA" id="ARBA00039317"/>
    </source>
</evidence>
<evidence type="ECO:0000256" key="6">
    <source>
        <dbReference type="ARBA" id="ARBA00022771"/>
    </source>
</evidence>
<dbReference type="SMART" id="SM00184">
    <property type="entry name" value="RING"/>
    <property type="match status" value="1"/>
</dbReference>
<gene>
    <name evidence="17" type="primary">LOC100373297</name>
</gene>
<dbReference type="PANTHER" id="PTHR15710:SF160">
    <property type="entry name" value="E3 UBIQUITIN-PROTEIN LIGASE RNF181"/>
    <property type="match status" value="1"/>
</dbReference>
<dbReference type="Gene3D" id="3.30.40.10">
    <property type="entry name" value="Zinc/RING finger domain, C3HC4 (zinc finger)"/>
    <property type="match status" value="1"/>
</dbReference>
<keyword evidence="8" id="KW-0862">Zinc</keyword>
<organism evidence="16 17">
    <name type="scientific">Saccoglossus kowalevskii</name>
    <name type="common">Acorn worm</name>
    <dbReference type="NCBI Taxonomy" id="10224"/>
    <lineage>
        <taxon>Eukaryota</taxon>
        <taxon>Metazoa</taxon>
        <taxon>Hemichordata</taxon>
        <taxon>Enteropneusta</taxon>
        <taxon>Harrimaniidae</taxon>
        <taxon>Saccoglossus</taxon>
    </lineage>
</organism>
<evidence type="ECO:0000256" key="5">
    <source>
        <dbReference type="ARBA" id="ARBA00022723"/>
    </source>
</evidence>
<protein>
    <recommendedName>
        <fullName evidence="10">E3 ubiquitin-protein ligase RNF181</fullName>
        <ecNumber evidence="3">2.3.2.27</ecNumber>
    </recommendedName>
    <alternativeName>
        <fullName evidence="11">RING finger protein 181</fullName>
    </alternativeName>
</protein>
<feature type="region of interest" description="Disordered" evidence="14">
    <location>
        <begin position="135"/>
        <end position="160"/>
    </location>
</feature>
<name>A0ABM0H136_SACKO</name>
<feature type="domain" description="RING-type" evidence="15">
    <location>
        <begin position="83"/>
        <end position="124"/>
    </location>
</feature>
<evidence type="ECO:0000313" key="17">
    <source>
        <dbReference type="RefSeq" id="XP_002741845.1"/>
    </source>
</evidence>
<evidence type="ECO:0000259" key="15">
    <source>
        <dbReference type="PROSITE" id="PS50089"/>
    </source>
</evidence>
<dbReference type="PANTHER" id="PTHR15710">
    <property type="entry name" value="E3 UBIQUITIN-PROTEIN LIGASE PRAJA"/>
    <property type="match status" value="1"/>
</dbReference>
<dbReference type="GeneID" id="100373297"/>
<evidence type="ECO:0000313" key="16">
    <source>
        <dbReference type="Proteomes" id="UP000694865"/>
    </source>
</evidence>
<dbReference type="PROSITE" id="PS50089">
    <property type="entry name" value="ZF_RING_2"/>
    <property type="match status" value="1"/>
</dbReference>
<evidence type="ECO:0000256" key="8">
    <source>
        <dbReference type="ARBA" id="ARBA00022833"/>
    </source>
</evidence>
<reference evidence="17" key="1">
    <citation type="submission" date="2025-08" db="UniProtKB">
        <authorList>
            <consortium name="RefSeq"/>
        </authorList>
    </citation>
    <scope>IDENTIFICATION</scope>
    <source>
        <tissue evidence="17">Testes</tissue>
    </source>
</reference>
<sequence>MASYYDEHDCEPDDSGVHRNLDLLQFARMLVENSDMLDFDLDLDFDGFTLPGERRAPPASIAVVQALPSIEISAKQVQMGKKCPVCLLEFDIHEKAKQLPCQHQFHSGCILPWLKKTNSCPVCRHELLTDDPDYEEYRKQKEKSKEKEARVESLHNSMYT</sequence>
<evidence type="ECO:0000256" key="1">
    <source>
        <dbReference type="ARBA" id="ARBA00000900"/>
    </source>
</evidence>
<dbReference type="Proteomes" id="UP000694865">
    <property type="component" value="Unplaced"/>
</dbReference>
<evidence type="ECO:0000256" key="11">
    <source>
        <dbReference type="ARBA" id="ARBA00041674"/>
    </source>
</evidence>
<evidence type="ECO:0000256" key="7">
    <source>
        <dbReference type="ARBA" id="ARBA00022786"/>
    </source>
</evidence>
<keyword evidence="16" id="KW-1185">Reference proteome</keyword>
<comment type="function">
    <text evidence="12">E3 ubiquitin-protein ligase which accepts ubiquitin from an E2 ubiquitin-conjugating enzyme in the form of a thioester and then directly transfers the ubiquitin to targeted substrates. Catalyzes monoubiquitination of 26S proteasome subunit PSMC2/RPT1.</text>
</comment>
<keyword evidence="5" id="KW-0479">Metal-binding</keyword>
<dbReference type="RefSeq" id="XP_002741845.1">
    <property type="nucleotide sequence ID" value="XM_002741799.2"/>
</dbReference>
<dbReference type="InterPro" id="IPR013083">
    <property type="entry name" value="Znf_RING/FYVE/PHD"/>
</dbReference>
<comment type="similarity">
    <text evidence="9">Belongs to the RNF181 family.</text>
</comment>
<accession>A0ABM0H136</accession>
<comment type="pathway">
    <text evidence="2">Protein modification; protein ubiquitination.</text>
</comment>
<dbReference type="Pfam" id="PF13639">
    <property type="entry name" value="zf-RING_2"/>
    <property type="match status" value="1"/>
</dbReference>
<keyword evidence="4" id="KW-0808">Transferase</keyword>
<evidence type="ECO:0000256" key="9">
    <source>
        <dbReference type="ARBA" id="ARBA00038197"/>
    </source>
</evidence>
<evidence type="ECO:0000256" key="12">
    <source>
        <dbReference type="ARBA" id="ARBA00045940"/>
    </source>
</evidence>
<dbReference type="InterPro" id="IPR001841">
    <property type="entry name" value="Znf_RING"/>
</dbReference>
<dbReference type="SUPFAM" id="SSF57850">
    <property type="entry name" value="RING/U-box"/>
    <property type="match status" value="1"/>
</dbReference>